<protein>
    <recommendedName>
        <fullName evidence="4">Ubiquitin 3 binding protein But2 C-terminal domain-containing protein</fullName>
    </recommendedName>
</protein>
<organism evidence="2 3">
    <name type="scientific">Tulasnella calospora MUT 4182</name>
    <dbReference type="NCBI Taxonomy" id="1051891"/>
    <lineage>
        <taxon>Eukaryota</taxon>
        <taxon>Fungi</taxon>
        <taxon>Dikarya</taxon>
        <taxon>Basidiomycota</taxon>
        <taxon>Agaricomycotina</taxon>
        <taxon>Agaricomycetes</taxon>
        <taxon>Cantharellales</taxon>
        <taxon>Tulasnellaceae</taxon>
        <taxon>Tulasnella</taxon>
    </lineage>
</organism>
<feature type="signal peptide" evidence="1">
    <location>
        <begin position="1"/>
        <end position="21"/>
    </location>
</feature>
<feature type="chain" id="PRO_5002166477" description="Ubiquitin 3 binding protein But2 C-terminal domain-containing protein" evidence="1">
    <location>
        <begin position="22"/>
        <end position="188"/>
    </location>
</feature>
<reference evidence="3" key="2">
    <citation type="submission" date="2015-01" db="EMBL/GenBank/DDBJ databases">
        <title>Evolutionary Origins and Diversification of the Mycorrhizal Mutualists.</title>
        <authorList>
            <consortium name="DOE Joint Genome Institute"/>
            <consortium name="Mycorrhizal Genomics Consortium"/>
            <person name="Kohler A."/>
            <person name="Kuo A."/>
            <person name="Nagy L.G."/>
            <person name="Floudas D."/>
            <person name="Copeland A."/>
            <person name="Barry K.W."/>
            <person name="Cichocki N."/>
            <person name="Veneault-Fourrey C."/>
            <person name="LaButti K."/>
            <person name="Lindquist E.A."/>
            <person name="Lipzen A."/>
            <person name="Lundell T."/>
            <person name="Morin E."/>
            <person name="Murat C."/>
            <person name="Riley R."/>
            <person name="Ohm R."/>
            <person name="Sun H."/>
            <person name="Tunlid A."/>
            <person name="Henrissat B."/>
            <person name="Grigoriev I.V."/>
            <person name="Hibbett D.S."/>
            <person name="Martin F."/>
        </authorList>
    </citation>
    <scope>NUCLEOTIDE SEQUENCE [LARGE SCALE GENOMIC DNA]</scope>
    <source>
        <strain evidence="3">MUT 4182</strain>
    </source>
</reference>
<reference evidence="2 3" key="1">
    <citation type="submission" date="2014-04" db="EMBL/GenBank/DDBJ databases">
        <authorList>
            <consortium name="DOE Joint Genome Institute"/>
            <person name="Kuo A."/>
            <person name="Girlanda M."/>
            <person name="Perotto S."/>
            <person name="Kohler A."/>
            <person name="Nagy L.G."/>
            <person name="Floudas D."/>
            <person name="Copeland A."/>
            <person name="Barry K.W."/>
            <person name="Cichocki N."/>
            <person name="Veneault-Fourrey C."/>
            <person name="LaButti K."/>
            <person name="Lindquist E.A."/>
            <person name="Lipzen A."/>
            <person name="Lundell T."/>
            <person name="Morin E."/>
            <person name="Murat C."/>
            <person name="Sun H."/>
            <person name="Tunlid A."/>
            <person name="Henrissat B."/>
            <person name="Grigoriev I.V."/>
            <person name="Hibbett D.S."/>
            <person name="Martin F."/>
            <person name="Nordberg H.P."/>
            <person name="Cantor M.N."/>
            <person name="Hua S.X."/>
        </authorList>
    </citation>
    <scope>NUCLEOTIDE SEQUENCE [LARGE SCALE GENOMIC DNA]</scope>
    <source>
        <strain evidence="2 3">MUT 4182</strain>
    </source>
</reference>
<evidence type="ECO:0000256" key="1">
    <source>
        <dbReference type="SAM" id="SignalP"/>
    </source>
</evidence>
<dbReference type="AlphaFoldDB" id="A0A0C3L9Z0"/>
<name>A0A0C3L9Z0_9AGAM</name>
<keyword evidence="3" id="KW-1185">Reference proteome</keyword>
<dbReference type="HOGENOM" id="CLU_1385088_0_0_1"/>
<evidence type="ECO:0000313" key="3">
    <source>
        <dbReference type="Proteomes" id="UP000054248"/>
    </source>
</evidence>
<sequence length="188" mass="19743">MKTFLTLFSPLLLAIAPLAGANPIDKRVICPLYIPAPSPDPFEVAVLVKGQPLEAFTYSSGGPLGLWGPAQTALTCPGYFYLNANQKTALYATLTFDAAATTKWNATAGSDLIKLVAPTPSVFLACKRPATSAKAGDYVLFLVTEGNVPVTLESDDGDSIVGTSCVKTKIHSVLAGSERPTTRGYFGV</sequence>
<evidence type="ECO:0000313" key="2">
    <source>
        <dbReference type="EMBL" id="KIO30728.1"/>
    </source>
</evidence>
<accession>A0A0C3L9Z0</accession>
<dbReference type="EMBL" id="KN822969">
    <property type="protein sequence ID" value="KIO30728.1"/>
    <property type="molecule type" value="Genomic_DNA"/>
</dbReference>
<dbReference type="Proteomes" id="UP000054248">
    <property type="component" value="Unassembled WGS sequence"/>
</dbReference>
<dbReference type="OrthoDB" id="3205303at2759"/>
<keyword evidence="1" id="KW-0732">Signal</keyword>
<proteinExistence type="predicted"/>
<gene>
    <name evidence="2" type="ORF">M407DRAFT_5483</name>
</gene>
<evidence type="ECO:0008006" key="4">
    <source>
        <dbReference type="Google" id="ProtNLM"/>
    </source>
</evidence>